<dbReference type="PROSITE" id="PS51257">
    <property type="entry name" value="PROKAR_LIPOPROTEIN"/>
    <property type="match status" value="1"/>
</dbReference>
<dbReference type="PANTHER" id="PTHR30024:SF47">
    <property type="entry name" value="TAURINE-BINDING PERIPLASMIC PROTEIN"/>
    <property type="match status" value="1"/>
</dbReference>
<keyword evidence="7" id="KW-1185">Reference proteome</keyword>
<organism evidence="6 7">
    <name type="scientific">Planotetraspora kaengkrachanensis</name>
    <dbReference type="NCBI Taxonomy" id="575193"/>
    <lineage>
        <taxon>Bacteria</taxon>
        <taxon>Bacillati</taxon>
        <taxon>Actinomycetota</taxon>
        <taxon>Actinomycetes</taxon>
        <taxon>Streptosporangiales</taxon>
        <taxon>Streptosporangiaceae</taxon>
        <taxon>Planotetraspora</taxon>
    </lineage>
</organism>
<accession>A0A8J3M5A2</accession>
<sequence length="321" mass="33365">MRRLITRLAVAAALIAASAACGSSSPSTGTGGSNQVDNVKVGVIPIVDVAPIYLGKEKGFFSNRKINLTLESGQGGAAIVPGVVSGQFQFGFSNVTSLMIAQTQGVPLKGVANGNNSTGKDGEDFGAVVVKGDSPIQSAKDLAGKKVAVNTLKNIGDTSVRASVRKAGGDPSTVEFVEIAFAQMPAALDAGQVDAAWVVEPSLAAVKAAGGRIIASNFVDVAPDLTVALYFTSEKLLADNPDLVKRFQEAMQESLTYADAHPDEVRKVLSTYTKIDAATLSTLVLPKWPAQPNRASLEELAKLGQQDGLFTKAPDLDKLLP</sequence>
<dbReference type="GO" id="GO:0042597">
    <property type="term" value="C:periplasmic space"/>
    <property type="evidence" value="ECO:0007669"/>
    <property type="project" value="UniProtKB-SubCell"/>
</dbReference>
<evidence type="ECO:0000256" key="3">
    <source>
        <dbReference type="ARBA" id="ARBA00022729"/>
    </source>
</evidence>
<dbReference type="InterPro" id="IPR015168">
    <property type="entry name" value="SsuA/THI5"/>
</dbReference>
<comment type="caution">
    <text evidence="6">The sequence shown here is derived from an EMBL/GenBank/DDBJ whole genome shotgun (WGS) entry which is preliminary data.</text>
</comment>
<dbReference type="EMBL" id="BONV01000009">
    <property type="protein sequence ID" value="GIG79476.1"/>
    <property type="molecule type" value="Genomic_DNA"/>
</dbReference>
<dbReference type="SUPFAM" id="SSF53850">
    <property type="entry name" value="Periplasmic binding protein-like II"/>
    <property type="match status" value="1"/>
</dbReference>
<feature type="signal peptide" evidence="4">
    <location>
        <begin position="1"/>
        <end position="19"/>
    </location>
</feature>
<protein>
    <recommendedName>
        <fullName evidence="5">SsuA/THI5-like domain-containing protein</fullName>
    </recommendedName>
</protein>
<comment type="subcellular location">
    <subcellularLocation>
        <location evidence="1">Periplasm</location>
    </subcellularLocation>
</comment>
<evidence type="ECO:0000256" key="1">
    <source>
        <dbReference type="ARBA" id="ARBA00004418"/>
    </source>
</evidence>
<evidence type="ECO:0000256" key="2">
    <source>
        <dbReference type="ARBA" id="ARBA00010742"/>
    </source>
</evidence>
<comment type="similarity">
    <text evidence="2">Belongs to the bacterial solute-binding protein SsuA/TauA family.</text>
</comment>
<feature type="domain" description="SsuA/THI5-like" evidence="5">
    <location>
        <begin position="48"/>
        <end position="264"/>
    </location>
</feature>
<evidence type="ECO:0000256" key="4">
    <source>
        <dbReference type="SAM" id="SignalP"/>
    </source>
</evidence>
<evidence type="ECO:0000313" key="6">
    <source>
        <dbReference type="EMBL" id="GIG79476.1"/>
    </source>
</evidence>
<dbReference type="Pfam" id="PF09084">
    <property type="entry name" value="NMT1"/>
    <property type="match status" value="1"/>
</dbReference>
<feature type="chain" id="PRO_5035182727" description="SsuA/THI5-like domain-containing protein" evidence="4">
    <location>
        <begin position="20"/>
        <end position="321"/>
    </location>
</feature>
<dbReference type="PANTHER" id="PTHR30024">
    <property type="entry name" value="ALIPHATIC SULFONATES-BINDING PROTEIN-RELATED"/>
    <property type="match status" value="1"/>
</dbReference>
<reference evidence="6 7" key="1">
    <citation type="submission" date="2021-01" db="EMBL/GenBank/DDBJ databases">
        <title>Whole genome shotgun sequence of Planotetraspora kaengkrachanensis NBRC 104272.</title>
        <authorList>
            <person name="Komaki H."/>
            <person name="Tamura T."/>
        </authorList>
    </citation>
    <scope>NUCLEOTIDE SEQUENCE [LARGE SCALE GENOMIC DNA]</scope>
    <source>
        <strain evidence="6 7">NBRC 104272</strain>
    </source>
</reference>
<keyword evidence="3 4" id="KW-0732">Signal</keyword>
<dbReference type="AlphaFoldDB" id="A0A8J3M5A2"/>
<gene>
    <name evidence="6" type="ORF">Pka01_26030</name>
</gene>
<dbReference type="Proteomes" id="UP000630097">
    <property type="component" value="Unassembled WGS sequence"/>
</dbReference>
<evidence type="ECO:0000313" key="7">
    <source>
        <dbReference type="Proteomes" id="UP000630097"/>
    </source>
</evidence>
<dbReference type="Gene3D" id="3.40.190.10">
    <property type="entry name" value="Periplasmic binding protein-like II"/>
    <property type="match status" value="2"/>
</dbReference>
<name>A0A8J3M5A2_9ACTN</name>
<dbReference type="CDD" id="cd13652">
    <property type="entry name" value="PBP2_ThiY_THI5_like_1"/>
    <property type="match status" value="1"/>
</dbReference>
<proteinExistence type="inferred from homology"/>
<dbReference type="RefSeq" id="WP_203882939.1">
    <property type="nucleotide sequence ID" value="NZ_BAABHH010000016.1"/>
</dbReference>
<evidence type="ECO:0000259" key="5">
    <source>
        <dbReference type="Pfam" id="PF09084"/>
    </source>
</evidence>